<dbReference type="AlphaFoldDB" id="A0A518E3H5"/>
<dbReference type="GO" id="GO:0006508">
    <property type="term" value="P:proteolysis"/>
    <property type="evidence" value="ECO:0007669"/>
    <property type="project" value="UniProtKB-KW"/>
</dbReference>
<evidence type="ECO:0000256" key="4">
    <source>
        <dbReference type="ARBA" id="ARBA00022692"/>
    </source>
</evidence>
<dbReference type="Pfam" id="PF01252">
    <property type="entry name" value="Peptidase_A8"/>
    <property type="match status" value="1"/>
</dbReference>
<evidence type="ECO:0000256" key="1">
    <source>
        <dbReference type="ARBA" id="ARBA00006139"/>
    </source>
</evidence>
<feature type="transmembrane region" description="Helical" evidence="9">
    <location>
        <begin position="74"/>
        <end position="96"/>
    </location>
</feature>
<keyword evidence="3 9" id="KW-0645">Protease</keyword>
<keyword evidence="8 9" id="KW-0472">Membrane</keyword>
<proteinExistence type="inferred from homology"/>
<dbReference type="HAMAP" id="MF_00161">
    <property type="entry name" value="LspA"/>
    <property type="match status" value="1"/>
</dbReference>
<keyword evidence="2 9" id="KW-1003">Cell membrane</keyword>
<evidence type="ECO:0000256" key="10">
    <source>
        <dbReference type="RuleBase" id="RU004181"/>
    </source>
</evidence>
<feature type="transmembrane region" description="Helical" evidence="9">
    <location>
        <begin position="130"/>
        <end position="148"/>
    </location>
</feature>
<keyword evidence="11" id="KW-0449">Lipoprotein</keyword>
<dbReference type="PRINTS" id="PR00781">
    <property type="entry name" value="LIPOSIGPTASE"/>
</dbReference>
<feature type="transmembrane region" description="Helical" evidence="9">
    <location>
        <begin position="183"/>
        <end position="203"/>
    </location>
</feature>
<comment type="similarity">
    <text evidence="1 9 10">Belongs to the peptidase A8 family.</text>
</comment>
<dbReference type="EMBL" id="CP036433">
    <property type="protein sequence ID" value="QDU98637.1"/>
    <property type="molecule type" value="Genomic_DNA"/>
</dbReference>
<sequence length="216" mass="23459">MQSPSLPTVSSVPANLSSLEETREETTLARASSPAVPRNRYVVFFSLAIVGCAIDLLTKHWVFRALGMPGQTEVYWLIEGYFGFQTATNPGALFGMGGAAQLSWLFALLSVVAALAIPYWLFYHGAASDLVLTIALGSVMGGVFGNLYDRLGLWSAPGAEGARICEVRDWILCCYGSYTWPNFNIADCLLVCGAALLMWRAFFTTTPEREAPPSKV</sequence>
<evidence type="ECO:0000256" key="8">
    <source>
        <dbReference type="ARBA" id="ARBA00023136"/>
    </source>
</evidence>
<comment type="catalytic activity">
    <reaction evidence="9">
        <text>Release of signal peptides from bacterial membrane prolipoproteins. Hydrolyzes -Xaa-Yaa-Zaa-|-(S,diacylglyceryl)Cys-, in which Xaa is hydrophobic (preferably Leu), and Yaa (Ala or Ser) and Zaa (Gly or Ala) have small, neutral side chains.</text>
        <dbReference type="EC" id="3.4.23.36"/>
    </reaction>
</comment>
<dbReference type="GO" id="GO:0005886">
    <property type="term" value="C:plasma membrane"/>
    <property type="evidence" value="ECO:0007669"/>
    <property type="project" value="UniProtKB-SubCell"/>
</dbReference>
<evidence type="ECO:0000313" key="11">
    <source>
        <dbReference type="EMBL" id="QDU98637.1"/>
    </source>
</evidence>
<evidence type="ECO:0000256" key="3">
    <source>
        <dbReference type="ARBA" id="ARBA00022670"/>
    </source>
</evidence>
<comment type="pathway">
    <text evidence="9">Protein modification; lipoprotein biosynthesis (signal peptide cleavage).</text>
</comment>
<gene>
    <name evidence="9" type="primary">lspA</name>
    <name evidence="11" type="ORF">Pla8534_65090</name>
</gene>
<dbReference type="GO" id="GO:0004190">
    <property type="term" value="F:aspartic-type endopeptidase activity"/>
    <property type="evidence" value="ECO:0007669"/>
    <property type="project" value="UniProtKB-UniRule"/>
</dbReference>
<accession>A0A518E3H5</accession>
<keyword evidence="6 9" id="KW-0378">Hydrolase</keyword>
<feature type="transmembrane region" description="Helical" evidence="9">
    <location>
        <begin position="41"/>
        <end position="62"/>
    </location>
</feature>
<evidence type="ECO:0000256" key="7">
    <source>
        <dbReference type="ARBA" id="ARBA00022989"/>
    </source>
</evidence>
<organism evidence="11 12">
    <name type="scientific">Lignipirellula cremea</name>
    <dbReference type="NCBI Taxonomy" id="2528010"/>
    <lineage>
        <taxon>Bacteria</taxon>
        <taxon>Pseudomonadati</taxon>
        <taxon>Planctomycetota</taxon>
        <taxon>Planctomycetia</taxon>
        <taxon>Pirellulales</taxon>
        <taxon>Pirellulaceae</taxon>
        <taxon>Lignipirellula</taxon>
    </lineage>
</organism>
<reference evidence="11 12" key="1">
    <citation type="submission" date="2019-02" db="EMBL/GenBank/DDBJ databases">
        <title>Deep-cultivation of Planctomycetes and their phenomic and genomic characterization uncovers novel biology.</title>
        <authorList>
            <person name="Wiegand S."/>
            <person name="Jogler M."/>
            <person name="Boedeker C."/>
            <person name="Pinto D."/>
            <person name="Vollmers J."/>
            <person name="Rivas-Marin E."/>
            <person name="Kohn T."/>
            <person name="Peeters S.H."/>
            <person name="Heuer A."/>
            <person name="Rast P."/>
            <person name="Oberbeckmann S."/>
            <person name="Bunk B."/>
            <person name="Jeske O."/>
            <person name="Meyerdierks A."/>
            <person name="Storesund J.E."/>
            <person name="Kallscheuer N."/>
            <person name="Luecker S."/>
            <person name="Lage O.M."/>
            <person name="Pohl T."/>
            <person name="Merkel B.J."/>
            <person name="Hornburger P."/>
            <person name="Mueller R.-W."/>
            <person name="Bruemmer F."/>
            <person name="Labrenz M."/>
            <person name="Spormann A.M."/>
            <person name="Op den Camp H."/>
            <person name="Overmann J."/>
            <person name="Amann R."/>
            <person name="Jetten M.S.M."/>
            <person name="Mascher T."/>
            <person name="Medema M.H."/>
            <person name="Devos D.P."/>
            <person name="Kaster A.-K."/>
            <person name="Ovreas L."/>
            <person name="Rohde M."/>
            <person name="Galperin M.Y."/>
            <person name="Jogler C."/>
        </authorList>
    </citation>
    <scope>NUCLEOTIDE SEQUENCE [LARGE SCALE GENOMIC DNA]</scope>
    <source>
        <strain evidence="11 12">Pla85_3_4</strain>
    </source>
</reference>
<dbReference type="RefSeq" id="WP_261344988.1">
    <property type="nucleotide sequence ID" value="NZ_CP036433.1"/>
</dbReference>
<feature type="active site" evidence="9">
    <location>
        <position position="187"/>
    </location>
</feature>
<name>A0A518E3H5_9BACT</name>
<dbReference type="KEGG" id="lcre:Pla8534_65090"/>
<keyword evidence="4 9" id="KW-0812">Transmembrane</keyword>
<evidence type="ECO:0000256" key="5">
    <source>
        <dbReference type="ARBA" id="ARBA00022750"/>
    </source>
</evidence>
<dbReference type="InterPro" id="IPR001872">
    <property type="entry name" value="Peptidase_A8"/>
</dbReference>
<evidence type="ECO:0000256" key="6">
    <source>
        <dbReference type="ARBA" id="ARBA00022801"/>
    </source>
</evidence>
<dbReference type="Proteomes" id="UP000317648">
    <property type="component" value="Chromosome"/>
</dbReference>
<dbReference type="UniPathway" id="UPA00665"/>
<keyword evidence="12" id="KW-1185">Reference proteome</keyword>
<dbReference type="EC" id="3.4.23.36" evidence="9"/>
<evidence type="ECO:0000313" key="12">
    <source>
        <dbReference type="Proteomes" id="UP000317648"/>
    </source>
</evidence>
<dbReference type="NCBIfam" id="TIGR00077">
    <property type="entry name" value="lspA"/>
    <property type="match status" value="1"/>
</dbReference>
<comment type="subcellular location">
    <subcellularLocation>
        <location evidence="9">Cell membrane</location>
        <topology evidence="9">Multi-pass membrane protein</topology>
    </subcellularLocation>
</comment>
<keyword evidence="5 9" id="KW-0064">Aspartyl protease</keyword>
<dbReference type="PANTHER" id="PTHR33695:SF1">
    <property type="entry name" value="LIPOPROTEIN SIGNAL PEPTIDASE"/>
    <property type="match status" value="1"/>
</dbReference>
<dbReference type="PANTHER" id="PTHR33695">
    <property type="entry name" value="LIPOPROTEIN SIGNAL PEPTIDASE"/>
    <property type="match status" value="1"/>
</dbReference>
<evidence type="ECO:0000256" key="9">
    <source>
        <dbReference type="HAMAP-Rule" id="MF_00161"/>
    </source>
</evidence>
<feature type="active site" evidence="9">
    <location>
        <position position="169"/>
    </location>
</feature>
<evidence type="ECO:0000256" key="2">
    <source>
        <dbReference type="ARBA" id="ARBA00022475"/>
    </source>
</evidence>
<comment type="function">
    <text evidence="9">This protein specifically catalyzes the removal of signal peptides from prolipoproteins.</text>
</comment>
<feature type="transmembrane region" description="Helical" evidence="9">
    <location>
        <begin position="102"/>
        <end position="123"/>
    </location>
</feature>
<keyword evidence="7 9" id="KW-1133">Transmembrane helix</keyword>
<protein>
    <recommendedName>
        <fullName evidence="9">Lipoprotein signal peptidase</fullName>
        <ecNumber evidence="9">3.4.23.36</ecNumber>
    </recommendedName>
    <alternativeName>
        <fullName evidence="9">Prolipoprotein signal peptidase</fullName>
    </alternativeName>
    <alternativeName>
        <fullName evidence="9">Signal peptidase II</fullName>
        <shortName evidence="9">SPase II</shortName>
    </alternativeName>
</protein>